<feature type="domain" description="Rhodanese" evidence="2">
    <location>
        <begin position="164"/>
        <end position="234"/>
    </location>
</feature>
<dbReference type="Pfam" id="PF00581">
    <property type="entry name" value="Rhodanese"/>
    <property type="match status" value="1"/>
</dbReference>
<accession>A0A932I1C1</accession>
<evidence type="ECO:0000256" key="1">
    <source>
        <dbReference type="ARBA" id="ARBA00022737"/>
    </source>
</evidence>
<proteinExistence type="predicted"/>
<comment type="caution">
    <text evidence="3">The sequence shown here is derived from an EMBL/GenBank/DDBJ whole genome shotgun (WGS) entry which is preliminary data.</text>
</comment>
<dbReference type="PROSITE" id="PS00380">
    <property type="entry name" value="RHODANESE_1"/>
    <property type="match status" value="1"/>
</dbReference>
<dbReference type="SUPFAM" id="SSF52821">
    <property type="entry name" value="Rhodanese/Cell cycle control phosphatase"/>
    <property type="match status" value="2"/>
</dbReference>
<organism evidence="3 4">
    <name type="scientific">Tectimicrobiota bacterium</name>
    <dbReference type="NCBI Taxonomy" id="2528274"/>
    <lineage>
        <taxon>Bacteria</taxon>
        <taxon>Pseudomonadati</taxon>
        <taxon>Nitrospinota/Tectimicrobiota group</taxon>
        <taxon>Candidatus Tectimicrobiota</taxon>
    </lineage>
</organism>
<dbReference type="InterPro" id="IPR051126">
    <property type="entry name" value="Thiosulfate_sulfurtransferase"/>
</dbReference>
<dbReference type="PANTHER" id="PTHR43855:SF1">
    <property type="entry name" value="THIOSULFATE SULFURTRANSFERASE"/>
    <property type="match status" value="1"/>
</dbReference>
<dbReference type="PROSITE" id="PS50206">
    <property type="entry name" value="RHODANESE_3"/>
    <property type="match status" value="2"/>
</dbReference>
<feature type="domain" description="Rhodanese" evidence="2">
    <location>
        <begin position="26"/>
        <end position="134"/>
    </location>
</feature>
<dbReference type="InterPro" id="IPR001763">
    <property type="entry name" value="Rhodanese-like_dom"/>
</dbReference>
<dbReference type="GO" id="GO:0004792">
    <property type="term" value="F:thiosulfate-cyanide sulfurtransferase activity"/>
    <property type="evidence" value="ECO:0007669"/>
    <property type="project" value="InterPro"/>
</dbReference>
<dbReference type="CDD" id="cd01448">
    <property type="entry name" value="TST_Repeat_1"/>
    <property type="match status" value="1"/>
</dbReference>
<evidence type="ECO:0000313" key="4">
    <source>
        <dbReference type="Proteomes" id="UP000782312"/>
    </source>
</evidence>
<dbReference type="InterPro" id="IPR036873">
    <property type="entry name" value="Rhodanese-like_dom_sf"/>
</dbReference>
<protein>
    <submittedName>
        <fullName evidence="3">Sulfurtransferase</fullName>
    </submittedName>
</protein>
<sequence length="234" mass="26003">MATDNPKGYANPGLLWTPARLHARLGDPNLRIIDTRPGERFAMGHIPGARHFDVYGINCDDTDEAPLQSFLRMWAFLLGNRGVSFGNTIVFYDDITGNTCVRGFWFLELFGHPDVHVLDGGYKAWERAGLPTARDAEVPQAARFEYTLNRHCLATYKDVLAAIGDGNHLLLDTRSEGEWRGTSKRAGRGGALPGAVWQEWVHHLTPEGEMKPAAELRAQFEAIGVTPEKEVTAY</sequence>
<dbReference type="AlphaFoldDB" id="A0A932I1C1"/>
<evidence type="ECO:0000259" key="2">
    <source>
        <dbReference type="PROSITE" id="PS50206"/>
    </source>
</evidence>
<keyword evidence="1" id="KW-0677">Repeat</keyword>
<dbReference type="Gene3D" id="3.40.250.10">
    <property type="entry name" value="Rhodanese-like domain"/>
    <property type="match status" value="2"/>
</dbReference>
<gene>
    <name evidence="3" type="ORF">HYZ11_18325</name>
</gene>
<evidence type="ECO:0000313" key="3">
    <source>
        <dbReference type="EMBL" id="MBI3129569.1"/>
    </source>
</evidence>
<reference evidence="3" key="1">
    <citation type="submission" date="2020-07" db="EMBL/GenBank/DDBJ databases">
        <title>Huge and variable diversity of episymbiotic CPR bacteria and DPANN archaea in groundwater ecosystems.</title>
        <authorList>
            <person name="He C.Y."/>
            <person name="Keren R."/>
            <person name="Whittaker M."/>
            <person name="Farag I.F."/>
            <person name="Doudna J."/>
            <person name="Cate J.H.D."/>
            <person name="Banfield J.F."/>
        </authorList>
    </citation>
    <scope>NUCLEOTIDE SEQUENCE</scope>
    <source>
        <strain evidence="3">NC_groundwater_763_Ag_S-0.2um_68_21</strain>
    </source>
</reference>
<dbReference type="PANTHER" id="PTHR43855">
    <property type="entry name" value="THIOSULFATE SULFURTRANSFERASE"/>
    <property type="match status" value="1"/>
</dbReference>
<name>A0A932I1C1_UNCTE</name>
<dbReference type="EMBL" id="JACPUR010000041">
    <property type="protein sequence ID" value="MBI3129569.1"/>
    <property type="molecule type" value="Genomic_DNA"/>
</dbReference>
<dbReference type="SMART" id="SM00450">
    <property type="entry name" value="RHOD"/>
    <property type="match status" value="1"/>
</dbReference>
<dbReference type="Proteomes" id="UP000782312">
    <property type="component" value="Unassembled WGS sequence"/>
</dbReference>
<dbReference type="InterPro" id="IPR001307">
    <property type="entry name" value="Thiosulphate_STrfase_CS"/>
</dbReference>